<dbReference type="RefSeq" id="XP_056765016.1">
    <property type="nucleotide sequence ID" value="XM_056909312.1"/>
</dbReference>
<evidence type="ECO:0000313" key="3">
    <source>
        <dbReference type="Proteomes" id="UP001213681"/>
    </source>
</evidence>
<proteinExistence type="predicted"/>
<dbReference type="GeneID" id="81599555"/>
<dbReference type="AlphaFoldDB" id="A0AAD6C546"/>
<reference evidence="2" key="1">
    <citation type="submission" date="2022-12" db="EMBL/GenBank/DDBJ databases">
        <authorList>
            <person name="Petersen C."/>
        </authorList>
    </citation>
    <scope>NUCLEOTIDE SEQUENCE</scope>
    <source>
        <strain evidence="2">IBT 16125</strain>
    </source>
</reference>
<feature type="region of interest" description="Disordered" evidence="1">
    <location>
        <begin position="58"/>
        <end position="81"/>
    </location>
</feature>
<evidence type="ECO:0000313" key="2">
    <source>
        <dbReference type="EMBL" id="KAJ5449481.1"/>
    </source>
</evidence>
<keyword evidence="3" id="KW-1185">Reference proteome</keyword>
<dbReference type="Proteomes" id="UP001213681">
    <property type="component" value="Unassembled WGS sequence"/>
</dbReference>
<feature type="compositionally biased region" description="Polar residues" evidence="1">
    <location>
        <begin position="58"/>
        <end position="73"/>
    </location>
</feature>
<name>A0AAD6C546_9EURO</name>
<protein>
    <submittedName>
        <fullName evidence="2">Uncharacterized protein</fullName>
    </submittedName>
</protein>
<dbReference type="EMBL" id="JAPVEA010000006">
    <property type="protein sequence ID" value="KAJ5449481.1"/>
    <property type="molecule type" value="Genomic_DNA"/>
</dbReference>
<organism evidence="2 3">
    <name type="scientific">Penicillium daleae</name>
    <dbReference type="NCBI Taxonomy" id="63821"/>
    <lineage>
        <taxon>Eukaryota</taxon>
        <taxon>Fungi</taxon>
        <taxon>Dikarya</taxon>
        <taxon>Ascomycota</taxon>
        <taxon>Pezizomycotina</taxon>
        <taxon>Eurotiomycetes</taxon>
        <taxon>Eurotiomycetidae</taxon>
        <taxon>Eurotiales</taxon>
        <taxon>Aspergillaceae</taxon>
        <taxon>Penicillium</taxon>
    </lineage>
</organism>
<comment type="caution">
    <text evidence="2">The sequence shown here is derived from an EMBL/GenBank/DDBJ whole genome shotgun (WGS) entry which is preliminary data.</text>
</comment>
<gene>
    <name evidence="2" type="ORF">N7458_005930</name>
</gene>
<evidence type="ECO:0000256" key="1">
    <source>
        <dbReference type="SAM" id="MobiDB-lite"/>
    </source>
</evidence>
<accession>A0AAD6C546</accession>
<reference evidence="2" key="2">
    <citation type="journal article" date="2023" name="IMA Fungus">
        <title>Comparative genomic study of the Penicillium genus elucidates a diverse pangenome and 15 lateral gene transfer events.</title>
        <authorList>
            <person name="Petersen C."/>
            <person name="Sorensen T."/>
            <person name="Nielsen M.R."/>
            <person name="Sondergaard T.E."/>
            <person name="Sorensen J.L."/>
            <person name="Fitzpatrick D.A."/>
            <person name="Frisvad J.C."/>
            <person name="Nielsen K.L."/>
        </authorList>
    </citation>
    <scope>NUCLEOTIDE SEQUENCE</scope>
    <source>
        <strain evidence="2">IBT 16125</strain>
    </source>
</reference>
<sequence>MSEQGRRVARGKALTSSAGCHQSNINIFQSLRVSPKRMPVSQRTAGLEGARGWALTRSPANEVSSKRGLQQKRSLGLERGSDASLTTCVTGSLPPRRISHDAIPNRMQAQGCPTFF</sequence>